<protein>
    <submittedName>
        <fullName evidence="1">Nuclear transport factor 2 family protein</fullName>
    </submittedName>
</protein>
<accession>A0A4R4PIX5</accession>
<dbReference type="OrthoDB" id="8957634at2"/>
<organism evidence="1 2">
    <name type="scientific">Kribbella albertanoniae</name>
    <dbReference type="NCBI Taxonomy" id="1266829"/>
    <lineage>
        <taxon>Bacteria</taxon>
        <taxon>Bacillati</taxon>
        <taxon>Actinomycetota</taxon>
        <taxon>Actinomycetes</taxon>
        <taxon>Propionibacteriales</taxon>
        <taxon>Kribbellaceae</taxon>
        <taxon>Kribbella</taxon>
    </lineage>
</organism>
<keyword evidence="2" id="KW-1185">Reference proteome</keyword>
<dbReference type="Proteomes" id="UP000295075">
    <property type="component" value="Unassembled WGS sequence"/>
</dbReference>
<dbReference type="AlphaFoldDB" id="A0A4R4PIX5"/>
<comment type="caution">
    <text evidence="1">The sequence shown here is derived from an EMBL/GenBank/DDBJ whole genome shotgun (WGS) entry which is preliminary data.</text>
</comment>
<reference evidence="1 2" key="1">
    <citation type="submission" date="2019-03" db="EMBL/GenBank/DDBJ databases">
        <title>Draft genome sequences of novel Actinobacteria.</title>
        <authorList>
            <person name="Sahin N."/>
            <person name="Ay H."/>
            <person name="Saygin H."/>
        </authorList>
    </citation>
    <scope>NUCLEOTIDE SEQUENCE [LARGE SCALE GENOMIC DNA]</scope>
    <source>
        <strain evidence="1 2">JCM 30547</strain>
    </source>
</reference>
<evidence type="ECO:0000313" key="1">
    <source>
        <dbReference type="EMBL" id="TDC21990.1"/>
    </source>
</evidence>
<proteinExistence type="predicted"/>
<sequence length="139" mass="15432">MDQTALQDLVRRFFDAFVSGPDCDERLDALPELFIPQAVIVRTCGTEPLAYTVDEFIAPRRALLTGGALTDFREWALDGRIDVFGDVAHWYGAYAKEGRQDGVAFTGRGMKTIQFVRTAAGWRISAAAWDDERPGVVMS</sequence>
<dbReference type="Gene3D" id="3.10.450.50">
    <property type="match status" value="1"/>
</dbReference>
<dbReference type="InterPro" id="IPR032710">
    <property type="entry name" value="NTF2-like_dom_sf"/>
</dbReference>
<name>A0A4R4PIX5_9ACTN</name>
<dbReference type="EMBL" id="SMKA01000202">
    <property type="protein sequence ID" value="TDC21990.1"/>
    <property type="molecule type" value="Genomic_DNA"/>
</dbReference>
<evidence type="ECO:0000313" key="2">
    <source>
        <dbReference type="Proteomes" id="UP000295075"/>
    </source>
</evidence>
<dbReference type="RefSeq" id="WP_132413183.1">
    <property type="nucleotide sequence ID" value="NZ_SMKA01000202.1"/>
</dbReference>
<dbReference type="SUPFAM" id="SSF54427">
    <property type="entry name" value="NTF2-like"/>
    <property type="match status" value="1"/>
</dbReference>
<gene>
    <name evidence="1" type="ORF">E1261_31980</name>
</gene>